<reference evidence="3" key="1">
    <citation type="submission" date="2020-12" db="EMBL/GenBank/DDBJ databases">
        <authorList>
            <person name="Iha C."/>
        </authorList>
    </citation>
    <scope>NUCLEOTIDE SEQUENCE</scope>
</reference>
<dbReference type="PANTHER" id="PTHR24410">
    <property type="entry name" value="HL07962P-RELATED"/>
    <property type="match status" value="1"/>
</dbReference>
<gene>
    <name evidence="3" type="ORF">OSTQU699_LOCUS2319</name>
</gene>
<dbReference type="EMBL" id="CAJHUC010000584">
    <property type="protein sequence ID" value="CAD7696958.1"/>
    <property type="molecule type" value="Genomic_DNA"/>
</dbReference>
<evidence type="ECO:0000256" key="1">
    <source>
        <dbReference type="ARBA" id="ARBA00004906"/>
    </source>
</evidence>
<dbReference type="PROSITE" id="PS50097">
    <property type="entry name" value="BTB"/>
    <property type="match status" value="1"/>
</dbReference>
<dbReference type="PANTHER" id="PTHR24410:SF23">
    <property type="entry name" value="BTB DOMAIN-CONTAINING PROTEIN-RELATED"/>
    <property type="match status" value="1"/>
</dbReference>
<dbReference type="Gene3D" id="3.30.710.10">
    <property type="entry name" value="Potassium Channel Kv1.1, Chain A"/>
    <property type="match status" value="1"/>
</dbReference>
<comment type="caution">
    <text evidence="3">The sequence shown here is derived from an EMBL/GenBank/DDBJ whole genome shotgun (WGS) entry which is preliminary data.</text>
</comment>
<evidence type="ECO:0000259" key="2">
    <source>
        <dbReference type="PROSITE" id="PS50097"/>
    </source>
</evidence>
<name>A0A8S1IQ99_9CHLO</name>
<sequence length="189" mass="21100">MADRTVCLCDYAGSAYQAIMEAGDFADLTVMLRARGEGTERRAVESIRCHRLALAAWSPVMRRLIDRAARDGHPGWVALGCDDLAPLRALLRTFYSARVALSHDSVWSIRKAAKELEVDVVVQQCDTYLDDHLNERTCVPWLAQAEAHNHPEFSDQCLATIASSFDTVRSTYAFLSLDPSIVLRLLDCE</sequence>
<evidence type="ECO:0000313" key="4">
    <source>
        <dbReference type="Proteomes" id="UP000708148"/>
    </source>
</evidence>
<feature type="domain" description="BTB" evidence="2">
    <location>
        <begin position="26"/>
        <end position="103"/>
    </location>
</feature>
<dbReference type="InterPro" id="IPR051481">
    <property type="entry name" value="BTB-POZ/Galectin-3-binding"/>
</dbReference>
<dbReference type="SUPFAM" id="SSF54695">
    <property type="entry name" value="POZ domain"/>
    <property type="match status" value="1"/>
</dbReference>
<evidence type="ECO:0000313" key="3">
    <source>
        <dbReference type="EMBL" id="CAD7696958.1"/>
    </source>
</evidence>
<dbReference type="AlphaFoldDB" id="A0A8S1IQ99"/>
<accession>A0A8S1IQ99</accession>
<dbReference type="Pfam" id="PF00651">
    <property type="entry name" value="BTB"/>
    <property type="match status" value="1"/>
</dbReference>
<dbReference type="InterPro" id="IPR011333">
    <property type="entry name" value="SKP1/BTB/POZ_sf"/>
</dbReference>
<dbReference type="Gene3D" id="1.25.40.420">
    <property type="match status" value="1"/>
</dbReference>
<organism evidence="3 4">
    <name type="scientific">Ostreobium quekettii</name>
    <dbReference type="NCBI Taxonomy" id="121088"/>
    <lineage>
        <taxon>Eukaryota</taxon>
        <taxon>Viridiplantae</taxon>
        <taxon>Chlorophyta</taxon>
        <taxon>core chlorophytes</taxon>
        <taxon>Ulvophyceae</taxon>
        <taxon>TCBD clade</taxon>
        <taxon>Bryopsidales</taxon>
        <taxon>Ostreobineae</taxon>
        <taxon>Ostreobiaceae</taxon>
        <taxon>Ostreobium</taxon>
    </lineage>
</organism>
<dbReference type="OrthoDB" id="19132at2759"/>
<keyword evidence="4" id="KW-1185">Reference proteome</keyword>
<dbReference type="InterPro" id="IPR000210">
    <property type="entry name" value="BTB/POZ_dom"/>
</dbReference>
<feature type="non-terminal residue" evidence="3">
    <location>
        <position position="1"/>
    </location>
</feature>
<protein>
    <recommendedName>
        <fullName evidence="2">BTB domain-containing protein</fullName>
    </recommendedName>
</protein>
<proteinExistence type="predicted"/>
<comment type="pathway">
    <text evidence="1">Protein modification; protein ubiquitination.</text>
</comment>
<dbReference type="Proteomes" id="UP000708148">
    <property type="component" value="Unassembled WGS sequence"/>
</dbReference>
<dbReference type="CDD" id="cd14733">
    <property type="entry name" value="BACK"/>
    <property type="match status" value="1"/>
</dbReference>